<sequence length="364" mass="41840">MNVPRVYALGNAPLNYLVCHEIASLSVQPRVPELVLLLQDQRKLNRFLENESKLYVRRQDNSRSSSKQYMASCSPPKYASGEIAKIDNLIIGETRSPAFVNALKKYSECIHNDTNVLLLNPGFGVMEQLEQSVWEQKGFVPNIFMGLADLEQSFLPSEFAMQYSRVRQPLQICSVPKANISYDYQQDKHNTQVLEGTNNLLRLMKMLDRENTFSNIGVATRPYGDLLLRRYEELIIASCIKPLTALYPEKGVSENTSLLQIIRSLVREFTRIIKATDPHLQHIPHFESIIDEERLFVLVSRNLKKRSRSAFSKPTIRDINQYNGYFMMKAKASGLWCQSNSFIMKCAKAKLELQQKNATDFRYL</sequence>
<evidence type="ECO:0000313" key="1">
    <source>
        <dbReference type="EMBL" id="CAR24127.1"/>
    </source>
</evidence>
<dbReference type="OMA" id="NCKWNDI"/>
<dbReference type="PANTHER" id="PTHR43765">
    <property type="entry name" value="2-DEHYDROPANTOATE 2-REDUCTASE-RELATED"/>
    <property type="match status" value="1"/>
</dbReference>
<protein>
    <submittedName>
        <fullName evidence="1">KLTH0F08316p</fullName>
    </submittedName>
</protein>
<accession>C5DKX6</accession>
<dbReference type="HOGENOM" id="CLU_031468_10_2_1"/>
<reference evidence="1 2" key="1">
    <citation type="journal article" date="2009" name="Genome Res.">
        <title>Comparative genomics of protoploid Saccharomycetaceae.</title>
        <authorList>
            <consortium name="The Genolevures Consortium"/>
            <person name="Souciet J.-L."/>
            <person name="Dujon B."/>
            <person name="Gaillardin C."/>
            <person name="Johnston M."/>
            <person name="Baret P.V."/>
            <person name="Cliften P."/>
            <person name="Sherman D.J."/>
            <person name="Weissenbach J."/>
            <person name="Westhof E."/>
            <person name="Wincker P."/>
            <person name="Jubin C."/>
            <person name="Poulain J."/>
            <person name="Barbe V."/>
            <person name="Segurens B."/>
            <person name="Artiguenave F."/>
            <person name="Anthouard V."/>
            <person name="Vacherie B."/>
            <person name="Val M.-E."/>
            <person name="Fulton R.S."/>
            <person name="Minx P."/>
            <person name="Wilson R."/>
            <person name="Durrens P."/>
            <person name="Jean G."/>
            <person name="Marck C."/>
            <person name="Martin T."/>
            <person name="Nikolski M."/>
            <person name="Rolland T."/>
            <person name="Seret M.-L."/>
            <person name="Casaregola S."/>
            <person name="Despons L."/>
            <person name="Fairhead C."/>
            <person name="Fischer G."/>
            <person name="Lafontaine I."/>
            <person name="Leh V."/>
            <person name="Lemaire M."/>
            <person name="de Montigny J."/>
            <person name="Neuveglise C."/>
            <person name="Thierry A."/>
            <person name="Blanc-Lenfle I."/>
            <person name="Bleykasten C."/>
            <person name="Diffels J."/>
            <person name="Fritsch E."/>
            <person name="Frangeul L."/>
            <person name="Goeffon A."/>
            <person name="Jauniaux N."/>
            <person name="Kachouri-Lafond R."/>
            <person name="Payen C."/>
            <person name="Potier S."/>
            <person name="Pribylova L."/>
            <person name="Ozanne C."/>
            <person name="Richard G.-F."/>
            <person name="Sacerdot C."/>
            <person name="Straub M.-L."/>
            <person name="Talla E."/>
        </authorList>
    </citation>
    <scope>NUCLEOTIDE SEQUENCE [LARGE SCALE GENOMIC DNA]</scope>
    <source>
        <strain evidence="2">ATCC 56472 / CBS 6340 / NRRL Y-8284</strain>
    </source>
</reference>
<dbReference type="OrthoDB" id="73846at2759"/>
<dbReference type="GO" id="GO:0050661">
    <property type="term" value="F:NADP binding"/>
    <property type="evidence" value="ECO:0007669"/>
    <property type="project" value="TreeGrafter"/>
</dbReference>
<dbReference type="AlphaFoldDB" id="C5DKX6"/>
<dbReference type="FunCoup" id="C5DKX6">
    <property type="interactions" value="34"/>
</dbReference>
<name>C5DKX6_LACTC</name>
<evidence type="ECO:0000313" key="2">
    <source>
        <dbReference type="Proteomes" id="UP000002036"/>
    </source>
</evidence>
<dbReference type="InterPro" id="IPR050838">
    <property type="entry name" value="Ketopantoate_reductase"/>
</dbReference>
<dbReference type="STRING" id="559295.C5DKX6"/>
<dbReference type="RefSeq" id="XP_002554564.1">
    <property type="nucleotide sequence ID" value="XM_002554518.1"/>
</dbReference>
<dbReference type="Proteomes" id="UP000002036">
    <property type="component" value="Chromosome F"/>
</dbReference>
<keyword evidence="2" id="KW-1185">Reference proteome</keyword>
<dbReference type="PANTHER" id="PTHR43765:SF4">
    <property type="entry name" value="CYTOCHROME B TRANSLATIONAL ACTIVATOR PROTEIN CBS2"/>
    <property type="match status" value="1"/>
</dbReference>
<dbReference type="GeneID" id="8292770"/>
<dbReference type="Gene3D" id="1.10.1040.10">
    <property type="entry name" value="N-(1-d-carboxylethyl)-l-norvaline Dehydrogenase, domain 2"/>
    <property type="match status" value="1"/>
</dbReference>
<dbReference type="EMBL" id="CU928170">
    <property type="protein sequence ID" value="CAR24127.1"/>
    <property type="molecule type" value="Genomic_DNA"/>
</dbReference>
<organism evidence="1 2">
    <name type="scientific">Lachancea thermotolerans (strain ATCC 56472 / CBS 6340 / NRRL Y-8284)</name>
    <name type="common">Yeast</name>
    <name type="synonym">Kluyveromyces thermotolerans</name>
    <dbReference type="NCBI Taxonomy" id="559295"/>
    <lineage>
        <taxon>Eukaryota</taxon>
        <taxon>Fungi</taxon>
        <taxon>Dikarya</taxon>
        <taxon>Ascomycota</taxon>
        <taxon>Saccharomycotina</taxon>
        <taxon>Saccharomycetes</taxon>
        <taxon>Saccharomycetales</taxon>
        <taxon>Saccharomycetaceae</taxon>
        <taxon>Lachancea</taxon>
    </lineage>
</organism>
<gene>
    <name evidence="1" type="ordered locus">KLTH0F08316g</name>
</gene>
<dbReference type="GO" id="GO:0008677">
    <property type="term" value="F:2-dehydropantoate 2-reductase activity"/>
    <property type="evidence" value="ECO:0007669"/>
    <property type="project" value="TreeGrafter"/>
</dbReference>
<dbReference type="eggNOG" id="ENOG502RI8G">
    <property type="taxonomic scope" value="Eukaryota"/>
</dbReference>
<dbReference type="InParanoid" id="C5DKX6"/>
<dbReference type="KEGG" id="lth:KLTH0F08316g"/>
<dbReference type="InterPro" id="IPR013328">
    <property type="entry name" value="6PGD_dom2"/>
</dbReference>
<dbReference type="GO" id="GO:0005739">
    <property type="term" value="C:mitochondrion"/>
    <property type="evidence" value="ECO:0007669"/>
    <property type="project" value="TreeGrafter"/>
</dbReference>
<proteinExistence type="predicted"/>